<comment type="subunit">
    <text evidence="14">The ferredoxin:CoB-CoM heterodisulfide reductase is composed of three subunits; HdrA, HdrB and HdrC.</text>
</comment>
<dbReference type="HOGENOM" id="CLU_020302_0_0_2"/>
<feature type="domain" description="4Fe-4S ferredoxin-type" evidence="15">
    <location>
        <begin position="601"/>
        <end position="630"/>
    </location>
</feature>
<evidence type="ECO:0000256" key="10">
    <source>
        <dbReference type="ARBA" id="ARBA00022994"/>
    </source>
</evidence>
<comment type="pathway">
    <text evidence="3 14">Cofactor metabolism; coenzyme M-coenzyme B heterodisulfide reduction; coenzyme B and coenzyme M from coenzyme M-coenzyme B heterodisulfide: step 1/1.</text>
</comment>
<reference evidence="16 17" key="1">
    <citation type="journal article" date="2010" name="Stand. Genomic Sci.">
        <title>Complete genome sequence of Methanothermus fervidus type strain (V24S).</title>
        <authorList>
            <person name="Anderson I."/>
            <person name="Djao O.D."/>
            <person name="Misra M."/>
            <person name="Chertkov O."/>
            <person name="Nolan M."/>
            <person name="Lucas S."/>
            <person name="Lapidus A."/>
            <person name="Del Rio T.G."/>
            <person name="Tice H."/>
            <person name="Cheng J.F."/>
            <person name="Tapia R."/>
            <person name="Han C."/>
            <person name="Goodwin L."/>
            <person name="Pitluck S."/>
            <person name="Liolios K."/>
            <person name="Ivanova N."/>
            <person name="Mavromatis K."/>
            <person name="Mikhailova N."/>
            <person name="Pati A."/>
            <person name="Brambilla E."/>
            <person name="Chen A."/>
            <person name="Palaniappan K."/>
            <person name="Land M."/>
            <person name="Hauser L."/>
            <person name="Chang Y.J."/>
            <person name="Jeffries C.D."/>
            <person name="Sikorski J."/>
            <person name="Spring S."/>
            <person name="Rohde M."/>
            <person name="Eichinger K."/>
            <person name="Huber H."/>
            <person name="Wirth R."/>
            <person name="Goker M."/>
            <person name="Detter J.C."/>
            <person name="Woyke T."/>
            <person name="Bristow J."/>
            <person name="Eisen J.A."/>
            <person name="Markowitz V."/>
            <person name="Hugenholtz P."/>
            <person name="Klenk H.P."/>
            <person name="Kyrpides N.C."/>
        </authorList>
    </citation>
    <scope>NUCLEOTIDE SEQUENCE [LARGE SCALE GENOMIC DNA]</scope>
    <source>
        <strain evidence="17">ATCC 43054 / DSM 2088 / JCM 10308 / V24 S</strain>
    </source>
</reference>
<evidence type="ECO:0000259" key="15">
    <source>
        <dbReference type="PROSITE" id="PS51379"/>
    </source>
</evidence>
<evidence type="ECO:0000313" key="17">
    <source>
        <dbReference type="Proteomes" id="UP000002315"/>
    </source>
</evidence>
<dbReference type="SUPFAM" id="SSF51905">
    <property type="entry name" value="FAD/NAD(P)-binding domain"/>
    <property type="match status" value="1"/>
</dbReference>
<evidence type="ECO:0000256" key="2">
    <source>
        <dbReference type="ARBA" id="ARBA00003406"/>
    </source>
</evidence>
<dbReference type="EC" id="1.8.-.-" evidence="14"/>
<dbReference type="Proteomes" id="UP000002315">
    <property type="component" value="Chromosome"/>
</dbReference>
<dbReference type="Pfam" id="PF00037">
    <property type="entry name" value="Fer4"/>
    <property type="match status" value="1"/>
</dbReference>
<evidence type="ECO:0000256" key="7">
    <source>
        <dbReference type="ARBA" id="ARBA00022723"/>
    </source>
</evidence>
<name>E3GXF5_METFV</name>
<dbReference type="STRING" id="523846.Mfer_0184"/>
<dbReference type="FunFam" id="3.50.50.60:FF:000644">
    <property type="entry name" value="H(2):CoB-CoM heterodisulfide,ferredoxin reductase subunit A"/>
    <property type="match status" value="1"/>
</dbReference>
<comment type="similarity">
    <text evidence="4 14">Belongs to the HdrA family.</text>
</comment>
<comment type="function">
    <text evidence="2 14">Part of a complex that catalyzes the reversible reduction of CoM-S-S-CoB to the thiol-coenzymes H-S-CoM (coenzyme M) and H-S-CoB (coenzyme B).</text>
</comment>
<dbReference type="InterPro" id="IPR036188">
    <property type="entry name" value="FAD/NAD-bd_sf"/>
</dbReference>
<keyword evidence="10" id="KW-0484">Methanogenesis</keyword>
<dbReference type="Gene3D" id="3.50.50.60">
    <property type="entry name" value="FAD/NAD(P)-binding domain"/>
    <property type="match status" value="1"/>
</dbReference>
<dbReference type="Pfam" id="PF12831">
    <property type="entry name" value="FAD_oxidored"/>
    <property type="match status" value="1"/>
</dbReference>
<dbReference type="Gene3D" id="3.30.70.20">
    <property type="match status" value="2"/>
</dbReference>
<keyword evidence="7 14" id="KW-0479">Metal-binding</keyword>
<dbReference type="KEGG" id="mfv:Mfer_0184"/>
<dbReference type="InterPro" id="IPR039650">
    <property type="entry name" value="HdrA-like"/>
</dbReference>
<dbReference type="GO" id="GO:0051539">
    <property type="term" value="F:4 iron, 4 sulfur cluster binding"/>
    <property type="evidence" value="ECO:0007669"/>
    <property type="project" value="UniProtKB-UniRule"/>
</dbReference>
<keyword evidence="13 14" id="KW-0411">Iron-sulfur</keyword>
<feature type="domain" description="4Fe-4S ferredoxin-type" evidence="15">
    <location>
        <begin position="631"/>
        <end position="659"/>
    </location>
</feature>
<dbReference type="Gene3D" id="3.40.50.720">
    <property type="entry name" value="NAD(P)-binding Rossmann-like Domain"/>
    <property type="match status" value="1"/>
</dbReference>
<gene>
    <name evidence="16" type="ordered locus">Mfer_0184</name>
</gene>
<dbReference type="UniPathway" id="UPA00647">
    <property type="reaction ID" value="UER00700"/>
</dbReference>
<dbReference type="AlphaFoldDB" id="E3GXF5"/>
<dbReference type="InterPro" id="IPR017900">
    <property type="entry name" value="4Fe4S_Fe_S_CS"/>
</dbReference>
<dbReference type="PANTHER" id="PTHR43498">
    <property type="entry name" value="FERREDOXIN:COB-COM HETERODISULFIDE REDUCTASE SUBUNIT A"/>
    <property type="match status" value="1"/>
</dbReference>
<dbReference type="Pfam" id="PF07992">
    <property type="entry name" value="Pyr_redox_2"/>
    <property type="match status" value="1"/>
</dbReference>
<keyword evidence="9 14" id="KW-0274">FAD</keyword>
<protein>
    <recommendedName>
        <fullName evidence="14">CoB--CoM heterodisulfide reductase iron-sulfur subunit A</fullName>
        <ecNumber evidence="14">1.8.-.-</ecNumber>
    </recommendedName>
</protein>
<feature type="domain" description="4Fe-4S ferredoxin-type" evidence="15">
    <location>
        <begin position="263"/>
        <end position="293"/>
    </location>
</feature>
<evidence type="ECO:0000256" key="4">
    <source>
        <dbReference type="ARBA" id="ARBA00006561"/>
    </source>
</evidence>
<evidence type="ECO:0000256" key="13">
    <source>
        <dbReference type="ARBA" id="ARBA00023014"/>
    </source>
</evidence>
<dbReference type="EMBL" id="CP002278">
    <property type="protein sequence ID" value="ADP76987.1"/>
    <property type="molecule type" value="Genomic_DNA"/>
</dbReference>
<keyword evidence="8" id="KW-0677">Repeat</keyword>
<sequence length="681" mass="75073">MENFIYDDVIIIHKNNYYLVIFMAEKKSEEPRVGVYICHCGVNIAGVIDVKAVREYAETLPNVVVARDYKYYCSDPGQEEIQRDIKELGVNRVVVAACSPRLHEPTFRRCVEEAGLNPFLFEFANIREQDSWVHMDDPEAATEKAKDLVRMAVAKARLLEPLEFEKVPVTRKAMVIGGGVAGIQAALDLADMGYKVYLVEKKPTIGGRMAQLDKTFPTLDCSICILAPKMVDVGKHENIELISYAEVKKVDGYVGNFKVTVEKKPRYVDEDLCTGCGSCIEVCPIEVPNYFDEGMGMSKAIYIPFPQAVPLCATINKDYCIECNLCDQVCERGAIKHDQKPEEIELEVGTIIVATGYDPYDPSEKYEYGYGVYDNVITSIELERLINASGPTEGKVVRPSDGKKPKRVAFIHCVGSRDEKVGNPYCSRVCCMYAMKNAQLIKEKKPDTEITCYYMDIRAFGKGFEEFYKRSQEKYGIKFIRGRPAEIIENPDKTLTIRAEDTLLGKTTEYTYDLVVLCVGLVPPEGIEELRQTLGLSKSPDGFFMEAHPKLRPVDTHTDGIYLAGVAQGPKDIPDAVAQASGAASRAAIPMSKGEVLIEPIVATVNEDICGGCGVCVELCPFGAIELKEGKAHVTVALCKGCGTCAAACPSGAMDQKHFRTQQIMAQIEAALGGTGEVTGK</sequence>
<dbReference type="InterPro" id="IPR017896">
    <property type="entry name" value="4Fe4S_Fe-S-bd"/>
</dbReference>
<evidence type="ECO:0000256" key="6">
    <source>
        <dbReference type="ARBA" id="ARBA00022630"/>
    </source>
</evidence>
<accession>E3GXF5</accession>
<evidence type="ECO:0000256" key="14">
    <source>
        <dbReference type="RuleBase" id="RU366072"/>
    </source>
</evidence>
<evidence type="ECO:0000256" key="5">
    <source>
        <dbReference type="ARBA" id="ARBA00022485"/>
    </source>
</evidence>
<dbReference type="Pfam" id="PF12838">
    <property type="entry name" value="Fer4_7"/>
    <property type="match status" value="1"/>
</dbReference>
<evidence type="ECO:0000256" key="1">
    <source>
        <dbReference type="ARBA" id="ARBA00001974"/>
    </source>
</evidence>
<proteinExistence type="inferred from homology"/>
<evidence type="ECO:0000256" key="9">
    <source>
        <dbReference type="ARBA" id="ARBA00022827"/>
    </source>
</evidence>
<dbReference type="GO" id="GO:0015948">
    <property type="term" value="P:methanogenesis"/>
    <property type="evidence" value="ECO:0007669"/>
    <property type="project" value="UniProtKB-KW"/>
</dbReference>
<evidence type="ECO:0000256" key="3">
    <source>
        <dbReference type="ARBA" id="ARBA00004808"/>
    </source>
</evidence>
<dbReference type="InterPro" id="IPR023753">
    <property type="entry name" value="FAD/NAD-binding_dom"/>
</dbReference>
<dbReference type="PANTHER" id="PTHR43498:SF1">
    <property type="entry name" value="COB--COM HETERODISULFIDE REDUCTASE IRON-SULFUR SUBUNIT A"/>
    <property type="match status" value="1"/>
</dbReference>
<keyword evidence="17" id="KW-1185">Reference proteome</keyword>
<evidence type="ECO:0000256" key="11">
    <source>
        <dbReference type="ARBA" id="ARBA00023002"/>
    </source>
</evidence>
<dbReference type="GO" id="GO:0016491">
    <property type="term" value="F:oxidoreductase activity"/>
    <property type="evidence" value="ECO:0007669"/>
    <property type="project" value="UniProtKB-UniRule"/>
</dbReference>
<evidence type="ECO:0000256" key="8">
    <source>
        <dbReference type="ARBA" id="ARBA00022737"/>
    </source>
</evidence>
<keyword evidence="5 14" id="KW-0004">4Fe-4S</keyword>
<keyword evidence="11 14" id="KW-0560">Oxidoreductase</keyword>
<organism evidence="16 17">
    <name type="scientific">Methanothermus fervidus (strain ATCC 43054 / DSM 2088 / JCM 10308 / V24 S)</name>
    <dbReference type="NCBI Taxonomy" id="523846"/>
    <lineage>
        <taxon>Archaea</taxon>
        <taxon>Methanobacteriati</taxon>
        <taxon>Methanobacteriota</taxon>
        <taxon>Methanomada group</taxon>
        <taxon>Methanobacteria</taxon>
        <taxon>Methanobacteriales</taxon>
        <taxon>Methanothermaceae</taxon>
        <taxon>Methanothermus</taxon>
    </lineage>
</organism>
<keyword evidence="6 14" id="KW-0285">Flavoprotein</keyword>
<comment type="cofactor">
    <cofactor evidence="14">
        <name>[4Fe-4S] cluster</name>
        <dbReference type="ChEBI" id="CHEBI:49883"/>
    </cofactor>
</comment>
<dbReference type="GO" id="GO:0046872">
    <property type="term" value="F:metal ion binding"/>
    <property type="evidence" value="ECO:0007669"/>
    <property type="project" value="UniProtKB-KW"/>
</dbReference>
<evidence type="ECO:0000256" key="12">
    <source>
        <dbReference type="ARBA" id="ARBA00023004"/>
    </source>
</evidence>
<dbReference type="SUPFAM" id="SSF54862">
    <property type="entry name" value="4Fe-4S ferredoxins"/>
    <property type="match status" value="1"/>
</dbReference>
<evidence type="ECO:0000313" key="16">
    <source>
        <dbReference type="EMBL" id="ADP76987.1"/>
    </source>
</evidence>
<feature type="domain" description="4Fe-4S ferredoxin-type" evidence="15">
    <location>
        <begin position="311"/>
        <end position="340"/>
    </location>
</feature>
<dbReference type="PROSITE" id="PS51379">
    <property type="entry name" value="4FE4S_FER_2"/>
    <property type="match status" value="4"/>
</dbReference>
<dbReference type="PROSITE" id="PS00198">
    <property type="entry name" value="4FE4S_FER_1"/>
    <property type="match status" value="4"/>
</dbReference>
<comment type="cofactor">
    <cofactor evidence="1 14">
        <name>FAD</name>
        <dbReference type="ChEBI" id="CHEBI:57692"/>
    </cofactor>
</comment>
<keyword evidence="12 14" id="KW-0408">Iron</keyword>